<evidence type="ECO:0000313" key="3">
    <source>
        <dbReference type="Proteomes" id="UP001059380"/>
    </source>
</evidence>
<dbReference type="RefSeq" id="WP_260794035.1">
    <property type="nucleotide sequence ID" value="NZ_CP093313.1"/>
</dbReference>
<keyword evidence="1" id="KW-1133">Transmembrane helix</keyword>
<organism evidence="2 3">
    <name type="scientific">Occallatibacter riparius</name>
    <dbReference type="NCBI Taxonomy" id="1002689"/>
    <lineage>
        <taxon>Bacteria</taxon>
        <taxon>Pseudomonadati</taxon>
        <taxon>Acidobacteriota</taxon>
        <taxon>Terriglobia</taxon>
        <taxon>Terriglobales</taxon>
        <taxon>Acidobacteriaceae</taxon>
        <taxon>Occallatibacter</taxon>
    </lineage>
</organism>
<keyword evidence="3" id="KW-1185">Reference proteome</keyword>
<proteinExistence type="predicted"/>
<evidence type="ECO:0000256" key="1">
    <source>
        <dbReference type="SAM" id="Phobius"/>
    </source>
</evidence>
<dbReference type="EMBL" id="CP093313">
    <property type="protein sequence ID" value="UWZ84529.1"/>
    <property type="molecule type" value="Genomic_DNA"/>
</dbReference>
<dbReference type="AlphaFoldDB" id="A0A9J7BPS2"/>
<accession>A0A9J7BPS2</accession>
<keyword evidence="1" id="KW-0472">Membrane</keyword>
<sequence>MAGPLVFKSDEAAAWSGISLGFPAATICAIAAFILTCRWVLRYGETKKTGHD</sequence>
<dbReference type="Proteomes" id="UP001059380">
    <property type="component" value="Chromosome"/>
</dbReference>
<evidence type="ECO:0000313" key="2">
    <source>
        <dbReference type="EMBL" id="UWZ84529.1"/>
    </source>
</evidence>
<name>A0A9J7BPS2_9BACT</name>
<reference evidence="2" key="1">
    <citation type="submission" date="2021-04" db="EMBL/GenBank/DDBJ databases">
        <title>Phylogenetic analysis of Acidobacteriaceae.</title>
        <authorList>
            <person name="Qiu L."/>
            <person name="Zhang Q."/>
        </authorList>
    </citation>
    <scope>NUCLEOTIDE SEQUENCE</scope>
    <source>
        <strain evidence="2">DSM 25168</strain>
    </source>
</reference>
<keyword evidence="1" id="KW-0812">Transmembrane</keyword>
<dbReference type="KEGG" id="orp:MOP44_01010"/>
<gene>
    <name evidence="2" type="ORF">MOP44_01010</name>
</gene>
<protein>
    <submittedName>
        <fullName evidence="2">Uncharacterized protein</fullName>
    </submittedName>
</protein>
<feature type="transmembrane region" description="Helical" evidence="1">
    <location>
        <begin position="20"/>
        <end position="41"/>
    </location>
</feature>